<dbReference type="Proteomes" id="UP000507954">
    <property type="component" value="Unassembled WGS sequence"/>
</dbReference>
<proteinExistence type="predicted"/>
<accession>A0A508WTV7</accession>
<protein>
    <submittedName>
        <fullName evidence="1">Uncharacterized protein</fullName>
    </submittedName>
</protein>
<gene>
    <name evidence="1" type="ORF">EMEDMD4_220095</name>
</gene>
<name>A0A508WTV7_9HYPH</name>
<sequence length="27" mass="3123">MLGPRVVDSLRLAWVQPQLYGQFVYEG</sequence>
<reference evidence="1" key="1">
    <citation type="submission" date="2019-06" db="EMBL/GenBank/DDBJ databases">
        <authorList>
            <person name="Le Quere A."/>
            <person name="Colella S."/>
        </authorList>
    </citation>
    <scope>NUCLEOTIDE SEQUENCE</scope>
    <source>
        <strain evidence="1">EmedicaeMD41</strain>
    </source>
</reference>
<dbReference type="EMBL" id="CABFNB010000087">
    <property type="protein sequence ID" value="VTZ60977.1"/>
    <property type="molecule type" value="Genomic_DNA"/>
</dbReference>
<evidence type="ECO:0000313" key="1">
    <source>
        <dbReference type="EMBL" id="VTZ60977.1"/>
    </source>
</evidence>
<dbReference type="AlphaFoldDB" id="A0A508WTV7"/>
<organism evidence="1">
    <name type="scientific">Sinorhizobium medicae</name>
    <dbReference type="NCBI Taxonomy" id="110321"/>
    <lineage>
        <taxon>Bacteria</taxon>
        <taxon>Pseudomonadati</taxon>
        <taxon>Pseudomonadota</taxon>
        <taxon>Alphaproteobacteria</taxon>
        <taxon>Hyphomicrobiales</taxon>
        <taxon>Rhizobiaceae</taxon>
        <taxon>Sinorhizobium/Ensifer group</taxon>
        <taxon>Sinorhizobium</taxon>
    </lineage>
</organism>